<reference evidence="1 2" key="1">
    <citation type="submission" date="2018-08" db="EMBL/GenBank/DDBJ databases">
        <title>Recombination of ecologically and evolutionarily significant loci maintains genetic cohesion in the Pseudomonas syringae species complex.</title>
        <authorList>
            <person name="Dillon M."/>
            <person name="Thakur S."/>
            <person name="Almeida R.N.D."/>
            <person name="Weir B.S."/>
            <person name="Guttman D.S."/>
        </authorList>
    </citation>
    <scope>NUCLEOTIDE SEQUENCE [LARGE SCALE GENOMIC DNA]</scope>
    <source>
        <strain evidence="1 2">ICMP 535</strain>
    </source>
</reference>
<dbReference type="EMBL" id="RBRD01000084">
    <property type="protein sequence ID" value="RMQ39857.1"/>
    <property type="molecule type" value="Genomic_DNA"/>
</dbReference>
<dbReference type="Proteomes" id="UP000279553">
    <property type="component" value="Unassembled WGS sequence"/>
</dbReference>
<organism evidence="1 2">
    <name type="scientific">Pseudomonas amygdali pv. mori</name>
    <dbReference type="NCBI Taxonomy" id="34065"/>
    <lineage>
        <taxon>Bacteria</taxon>
        <taxon>Pseudomonadati</taxon>
        <taxon>Pseudomonadota</taxon>
        <taxon>Gammaproteobacteria</taxon>
        <taxon>Pseudomonadales</taxon>
        <taxon>Pseudomonadaceae</taxon>
        <taxon>Pseudomonas</taxon>
        <taxon>Pseudomonas amygdali</taxon>
    </lineage>
</organism>
<dbReference type="InterPro" id="IPR011990">
    <property type="entry name" value="TPR-like_helical_dom_sf"/>
</dbReference>
<evidence type="ECO:0000313" key="1">
    <source>
        <dbReference type="EMBL" id="RMQ39857.1"/>
    </source>
</evidence>
<name>A0A3M4LEJ0_PSEA0</name>
<proteinExistence type="predicted"/>
<accession>A0A3M4LEJ0</accession>
<keyword evidence="1" id="KW-0449">Lipoprotein</keyword>
<evidence type="ECO:0000313" key="2">
    <source>
        <dbReference type="Proteomes" id="UP000279553"/>
    </source>
</evidence>
<comment type="caution">
    <text evidence="1">The sequence shown here is derived from an EMBL/GenBank/DDBJ whole genome shotgun (WGS) entry which is preliminary data.</text>
</comment>
<sequence length="201" mass="22950">MWRRFWCGERSCTNSLIEAQREATPVWVFSHCSFALPCCCQGGQSADGRCAIYLKKQAVTPIQGREQESPMRIVTIVVLLTALSGCTRWAMNSNLDHAYRAYQEGDCDRVMLDLSKVERQSRSRRYVQPEVSMLRGQCLERQKLYVDAAQTYQFLMTQYPESEYAFRARARLDTLAQTGLYPKAQPARPIPAPVRNAPVSK</sequence>
<gene>
    <name evidence="1" type="ORF">ALQ05_05104</name>
</gene>
<protein>
    <submittedName>
        <fullName evidence="1">Putative Lipoprotein</fullName>
    </submittedName>
</protein>
<dbReference type="AlphaFoldDB" id="A0A3M4LEJ0"/>
<dbReference type="Gene3D" id="1.25.40.10">
    <property type="entry name" value="Tetratricopeptide repeat domain"/>
    <property type="match status" value="1"/>
</dbReference>